<feature type="transmembrane region" description="Helical" evidence="9">
    <location>
        <begin position="164"/>
        <end position="184"/>
    </location>
</feature>
<feature type="transmembrane region" description="Helical" evidence="9">
    <location>
        <begin position="115"/>
        <end position="133"/>
    </location>
</feature>
<comment type="caution">
    <text evidence="11">The sequence shown here is derived from an EMBL/GenBank/DDBJ whole genome shotgun (WGS) entry which is preliminary data.</text>
</comment>
<evidence type="ECO:0000256" key="7">
    <source>
        <dbReference type="ARBA" id="ARBA00023136"/>
    </source>
</evidence>
<dbReference type="InterPro" id="IPR001851">
    <property type="entry name" value="ABC_transp_permease"/>
</dbReference>
<name>A0A7C9RCX3_9BRAD</name>
<keyword evidence="7 9" id="KW-0472">Membrane</keyword>
<evidence type="ECO:0000259" key="10">
    <source>
        <dbReference type="PROSITE" id="PS50893"/>
    </source>
</evidence>
<organism evidence="11 12">
    <name type="scientific">Candidatus Afipia apatlaquensis</name>
    <dbReference type="NCBI Taxonomy" id="2712852"/>
    <lineage>
        <taxon>Bacteria</taxon>
        <taxon>Pseudomonadati</taxon>
        <taxon>Pseudomonadota</taxon>
        <taxon>Alphaproteobacteria</taxon>
        <taxon>Hyphomicrobiales</taxon>
        <taxon>Nitrobacteraceae</taxon>
        <taxon>Afipia</taxon>
    </lineage>
</organism>
<dbReference type="InterPro" id="IPR032823">
    <property type="entry name" value="BCA_ABC_TP_C"/>
</dbReference>
<feature type="transmembrane region" description="Helical" evidence="9">
    <location>
        <begin position="41"/>
        <end position="59"/>
    </location>
</feature>
<comment type="function">
    <text evidence="8">Involved in beta-(1--&gt;2)glucan export. Transmembrane domains (TMD) form a pore in the inner membrane and the ATP-binding domain (NBD) is responsible for energy generation.</text>
</comment>
<dbReference type="GO" id="GO:0016887">
    <property type="term" value="F:ATP hydrolysis activity"/>
    <property type="evidence" value="ECO:0007669"/>
    <property type="project" value="InterPro"/>
</dbReference>
<evidence type="ECO:0000256" key="4">
    <source>
        <dbReference type="ARBA" id="ARBA00022741"/>
    </source>
</evidence>
<proteinExistence type="predicted"/>
<keyword evidence="4" id="KW-0547">Nucleotide-binding</keyword>
<comment type="subcellular location">
    <subcellularLocation>
        <location evidence="1">Cell membrane</location>
        <topology evidence="1">Multi-pass membrane protein</topology>
    </subcellularLocation>
</comment>
<dbReference type="SUPFAM" id="SSF52540">
    <property type="entry name" value="P-loop containing nucleoside triphosphate hydrolases"/>
    <property type="match status" value="1"/>
</dbReference>
<keyword evidence="2" id="KW-1003">Cell membrane</keyword>
<dbReference type="Proteomes" id="UP000480266">
    <property type="component" value="Unassembled WGS sequence"/>
</dbReference>
<dbReference type="AlphaFoldDB" id="A0A7C9RCX3"/>
<dbReference type="GO" id="GO:0005524">
    <property type="term" value="F:ATP binding"/>
    <property type="evidence" value="ECO:0007669"/>
    <property type="project" value="UniProtKB-KW"/>
</dbReference>
<feature type="domain" description="ABC transporter" evidence="10">
    <location>
        <begin position="335"/>
        <end position="564"/>
    </location>
</feature>
<dbReference type="InterPro" id="IPR003439">
    <property type="entry name" value="ABC_transporter-like_ATP-bd"/>
</dbReference>
<feature type="transmembrane region" description="Helical" evidence="9">
    <location>
        <begin position="214"/>
        <end position="232"/>
    </location>
</feature>
<evidence type="ECO:0000256" key="2">
    <source>
        <dbReference type="ARBA" id="ARBA00022475"/>
    </source>
</evidence>
<dbReference type="Pfam" id="PF02653">
    <property type="entry name" value="BPD_transp_2"/>
    <property type="match status" value="1"/>
</dbReference>
<feature type="transmembrane region" description="Helical" evidence="9">
    <location>
        <begin position="88"/>
        <end position="108"/>
    </location>
</feature>
<reference evidence="11" key="1">
    <citation type="submission" date="2020-02" db="EMBL/GenBank/DDBJ databases">
        <title>Draft genome sequence of Candidatus Afipia apatlaquensis IBT-C3, a potential strain for decolorization of textile dyes.</title>
        <authorList>
            <person name="Sanchez-Reyes A."/>
            <person name="Breton-Deval L."/>
            <person name="Mangelson H."/>
            <person name="Sanchez-Flores A."/>
        </authorList>
    </citation>
    <scope>NUCLEOTIDE SEQUENCE [LARGE SCALE GENOMIC DNA]</scope>
    <source>
        <strain evidence="11">IBT-C3</strain>
    </source>
</reference>
<evidence type="ECO:0000256" key="1">
    <source>
        <dbReference type="ARBA" id="ARBA00004651"/>
    </source>
</evidence>
<protein>
    <submittedName>
        <fullName evidence="11">ATP-binding cassette domain-containing protein</fullName>
    </submittedName>
</protein>
<evidence type="ECO:0000256" key="5">
    <source>
        <dbReference type="ARBA" id="ARBA00022840"/>
    </source>
</evidence>
<keyword evidence="3 9" id="KW-0812">Transmembrane</keyword>
<evidence type="ECO:0000256" key="6">
    <source>
        <dbReference type="ARBA" id="ARBA00022989"/>
    </source>
</evidence>
<evidence type="ECO:0000313" key="11">
    <source>
        <dbReference type="EMBL" id="NGX94097.1"/>
    </source>
</evidence>
<dbReference type="CDD" id="cd06581">
    <property type="entry name" value="TM_PBP1_LivM_like"/>
    <property type="match status" value="1"/>
</dbReference>
<dbReference type="EMBL" id="JAAMRR010000118">
    <property type="protein sequence ID" value="NGX94097.1"/>
    <property type="molecule type" value="Genomic_DNA"/>
</dbReference>
<keyword evidence="12" id="KW-1185">Reference proteome</keyword>
<sequence>MMARFMSAAWMKQGPMLGILASFAIVPLVSQDPYALGVWTFLLLNILVVVGLDLLLGYAGQLSLGHGIFVAIGAYASGLLTTKAGFSGWAAMPVGMLAAALLAAIVAVPTLRLRGYYLAMATLGFPVMFDAAIRVTSQWSGGSSGIISIPRLKVGSYILRDPLVYYYLVLGVVAVVLLVVWNLANSRLGLKLRAIHADETAASARGINVTSLKVMVFVASATIAALSGSLYVHNVQFVAPDTFGLNYSLTLVIMLVVGGMGRIWGGILGVVLLGWMPELLREAATWQPVIFGSILAIIMLFAPSGLAGFVRRRSFFSPEEAPAGRPSVSSDKPVLAVRDIGKAFGGVQAVKGLSFDVCAGEIKSIIGPNGAGKSTALALISGAIAADSGTIKLGGHSVGQRPAYHRARLGLGRTFQHARLIPTLTVYENMMLGASVLGGRCEAEASRILHQINLEHVAHAFPGETNQYERKLIEIGTALAASPALLLLDEPGAGLSSAEIEQLASLLREQKEKGCAIVLVDHIMSLVIPLSDSILVLNSGSPIMDGTPAKVIADADVRRAYLGERSDVHA</sequence>
<gene>
    <name evidence="11" type="ORF">G4V63_02250</name>
</gene>
<dbReference type="SMART" id="SM00382">
    <property type="entry name" value="AAA"/>
    <property type="match status" value="1"/>
</dbReference>
<dbReference type="InterPro" id="IPR043428">
    <property type="entry name" value="LivM-like"/>
</dbReference>
<dbReference type="PANTHER" id="PTHR30482">
    <property type="entry name" value="HIGH-AFFINITY BRANCHED-CHAIN AMINO ACID TRANSPORT SYSTEM PERMEASE"/>
    <property type="match status" value="1"/>
</dbReference>
<feature type="transmembrane region" description="Helical" evidence="9">
    <location>
        <begin position="288"/>
        <end position="310"/>
    </location>
</feature>
<evidence type="ECO:0000256" key="3">
    <source>
        <dbReference type="ARBA" id="ARBA00022692"/>
    </source>
</evidence>
<dbReference type="InterPro" id="IPR027417">
    <property type="entry name" value="P-loop_NTPase"/>
</dbReference>
<keyword evidence="5 11" id="KW-0067">ATP-binding</keyword>
<evidence type="ECO:0000256" key="9">
    <source>
        <dbReference type="SAM" id="Phobius"/>
    </source>
</evidence>
<accession>A0A7C9RCX3</accession>
<feature type="transmembrane region" description="Helical" evidence="9">
    <location>
        <begin position="64"/>
        <end position="82"/>
    </location>
</feature>
<evidence type="ECO:0000256" key="8">
    <source>
        <dbReference type="ARBA" id="ARBA00024722"/>
    </source>
</evidence>
<feature type="transmembrane region" description="Helical" evidence="9">
    <location>
        <begin position="252"/>
        <end position="276"/>
    </location>
</feature>
<dbReference type="Pfam" id="PF12399">
    <property type="entry name" value="BCA_ABC_TP_C"/>
    <property type="match status" value="1"/>
</dbReference>
<evidence type="ECO:0000313" key="12">
    <source>
        <dbReference type="Proteomes" id="UP000480266"/>
    </source>
</evidence>
<dbReference type="Pfam" id="PF00005">
    <property type="entry name" value="ABC_tran"/>
    <property type="match status" value="1"/>
</dbReference>
<dbReference type="PROSITE" id="PS50893">
    <property type="entry name" value="ABC_TRANSPORTER_2"/>
    <property type="match status" value="1"/>
</dbReference>
<dbReference type="InterPro" id="IPR003593">
    <property type="entry name" value="AAA+_ATPase"/>
</dbReference>
<dbReference type="PANTHER" id="PTHR30482:SF10">
    <property type="entry name" value="HIGH-AFFINITY BRANCHED-CHAIN AMINO ACID TRANSPORT PROTEIN BRAE"/>
    <property type="match status" value="1"/>
</dbReference>
<dbReference type="GO" id="GO:0015658">
    <property type="term" value="F:branched-chain amino acid transmembrane transporter activity"/>
    <property type="evidence" value="ECO:0007669"/>
    <property type="project" value="InterPro"/>
</dbReference>
<dbReference type="Gene3D" id="3.40.50.300">
    <property type="entry name" value="P-loop containing nucleotide triphosphate hydrolases"/>
    <property type="match status" value="1"/>
</dbReference>
<keyword evidence="6 9" id="KW-1133">Transmembrane helix</keyword>
<dbReference type="GO" id="GO:0005886">
    <property type="term" value="C:plasma membrane"/>
    <property type="evidence" value="ECO:0007669"/>
    <property type="project" value="UniProtKB-SubCell"/>
</dbReference>